<accession>A0A4R3JIS7</accession>
<protein>
    <submittedName>
        <fullName evidence="2">Uncharacterized protein</fullName>
    </submittedName>
</protein>
<reference evidence="1 4" key="1">
    <citation type="journal article" date="2018" name="Int. J. Syst. Evol. Microbiol.">
        <title>Draft Genome Sequence of Faecalimonas umbilicata JCM 30896T, an Acetate-Producing Bacterium Isolated from Human Feces.</title>
        <authorList>
            <person name="Sakamoto M."/>
            <person name="Ikeyama N."/>
            <person name="Yuki M."/>
            <person name="Ohkuma M."/>
        </authorList>
    </citation>
    <scope>NUCLEOTIDE SEQUENCE [LARGE SCALE GENOMIC DNA]</scope>
    <source>
        <strain evidence="1 4">EGH7</strain>
    </source>
</reference>
<evidence type="ECO:0000313" key="2">
    <source>
        <dbReference type="EMBL" id="TCS66129.1"/>
    </source>
</evidence>
<dbReference type="RefSeq" id="WP_116442388.1">
    <property type="nucleotide sequence ID" value="NZ_BHEO01000008.1"/>
</dbReference>
<dbReference type="EMBL" id="BHEO01000008">
    <property type="protein sequence ID" value="GBU06551.1"/>
    <property type="molecule type" value="Genomic_DNA"/>
</dbReference>
<dbReference type="Proteomes" id="UP000294613">
    <property type="component" value="Unassembled WGS sequence"/>
</dbReference>
<name>A0A4R3JIS7_9FIRM</name>
<evidence type="ECO:0000313" key="1">
    <source>
        <dbReference type="EMBL" id="GBU06551.1"/>
    </source>
</evidence>
<sequence>MEEVKKSGINHVLNISFSVIVTPEDIDDIMISALEGGITHWANLAKVPEEKRVAEWGHEQIARDGELHIHVVEPFDQDDTEWYILTKEKFLNGLVKYLKEPKYSDCLEFVNHELRIDTCYVDADVADTIVQYALFGEIVYG</sequence>
<evidence type="ECO:0000313" key="4">
    <source>
        <dbReference type="Proteomes" id="UP000702954"/>
    </source>
</evidence>
<comment type="caution">
    <text evidence="2">The sequence shown here is derived from an EMBL/GenBank/DDBJ whole genome shotgun (WGS) entry which is preliminary data.</text>
</comment>
<organism evidence="2 3">
    <name type="scientific">Faecalimonas umbilicata</name>
    <dbReference type="NCBI Taxonomy" id="1912855"/>
    <lineage>
        <taxon>Bacteria</taxon>
        <taxon>Bacillati</taxon>
        <taxon>Bacillota</taxon>
        <taxon>Clostridia</taxon>
        <taxon>Lachnospirales</taxon>
        <taxon>Lachnospiraceae</taxon>
        <taxon>Faecalimonas</taxon>
    </lineage>
</organism>
<keyword evidence="4" id="KW-1185">Reference proteome</keyword>
<dbReference type="EMBL" id="SLZV01000019">
    <property type="protein sequence ID" value="TCS66129.1"/>
    <property type="molecule type" value="Genomic_DNA"/>
</dbReference>
<dbReference type="AlphaFoldDB" id="A0A4R3JIS7"/>
<reference evidence="2 3" key="2">
    <citation type="submission" date="2019-03" db="EMBL/GenBank/DDBJ databases">
        <title>Genomic Encyclopedia of Type Strains, Phase IV (KMG-IV): sequencing the most valuable type-strain genomes for metagenomic binning, comparative biology and taxonomic classification.</title>
        <authorList>
            <person name="Goeker M."/>
        </authorList>
    </citation>
    <scope>NUCLEOTIDE SEQUENCE [LARGE SCALE GENOMIC DNA]</scope>
    <source>
        <strain evidence="2 3">DSM 103426</strain>
    </source>
</reference>
<gene>
    <name evidence="2" type="ORF">EDD74_11927</name>
    <name evidence="1" type="ORF">FAEUMB_30920</name>
</gene>
<dbReference type="Proteomes" id="UP000702954">
    <property type="component" value="Unassembled WGS sequence"/>
</dbReference>
<evidence type="ECO:0000313" key="3">
    <source>
        <dbReference type="Proteomes" id="UP000294613"/>
    </source>
</evidence>
<proteinExistence type="predicted"/>